<proteinExistence type="predicted"/>
<sequence length="312" mass="35231">MNHVSMSWKNEQHVDILQTTMKKMGTIILDIRSGNTTLTKRKNKQAQIMVPITPVPTIDDIKLTLRQTVKGPRNDITGSCLLPDGRMIFSSYTSDQISVIKTDGTLDFTVQTGMYTSHIHFIEESQKLVVTTGSYNTFIQIIDMKNRKTEKSINVGSENYGIDHKDGKLFYNGGSHGLYVVNLDDYSIKQLVNVPLLMYSSIAVWSDQLYFINIDKSVSYCDLQGGVYWKLGLQAFLRDPRGITVDNYGRVYVSGYTSNNVIVISQDGKKHRILLSEEDGLQNPQPLCFDRKNNKLLVANQRNGAFLNDVSK</sequence>
<dbReference type="Pfam" id="PF06739">
    <property type="entry name" value="SBBP"/>
    <property type="match status" value="1"/>
</dbReference>
<gene>
    <name evidence="1" type="ORF">MCOR_34710</name>
</gene>
<evidence type="ECO:0000313" key="1">
    <source>
        <dbReference type="EMBL" id="CAC5400536.1"/>
    </source>
</evidence>
<evidence type="ECO:0000313" key="2">
    <source>
        <dbReference type="Proteomes" id="UP000507470"/>
    </source>
</evidence>
<dbReference type="InterPro" id="IPR051200">
    <property type="entry name" value="Host-pathogen_enzymatic-act"/>
</dbReference>
<organism evidence="1 2">
    <name type="scientific">Mytilus coruscus</name>
    <name type="common">Sea mussel</name>
    <dbReference type="NCBI Taxonomy" id="42192"/>
    <lineage>
        <taxon>Eukaryota</taxon>
        <taxon>Metazoa</taxon>
        <taxon>Spiralia</taxon>
        <taxon>Lophotrochozoa</taxon>
        <taxon>Mollusca</taxon>
        <taxon>Bivalvia</taxon>
        <taxon>Autobranchia</taxon>
        <taxon>Pteriomorphia</taxon>
        <taxon>Mytilida</taxon>
        <taxon>Mytiloidea</taxon>
        <taxon>Mytilidae</taxon>
        <taxon>Mytilinae</taxon>
        <taxon>Mytilus</taxon>
    </lineage>
</organism>
<evidence type="ECO:0008006" key="3">
    <source>
        <dbReference type="Google" id="ProtNLM"/>
    </source>
</evidence>
<dbReference type="Gene3D" id="2.130.10.10">
    <property type="entry name" value="YVTN repeat-like/Quinoprotein amine dehydrogenase"/>
    <property type="match status" value="1"/>
</dbReference>
<dbReference type="AlphaFoldDB" id="A0A6J8CY84"/>
<dbReference type="PANTHER" id="PTHR47197:SF3">
    <property type="entry name" value="DIHYDRO-HEME D1 DEHYDROGENASE"/>
    <property type="match status" value="1"/>
</dbReference>
<accession>A0A6J8CY84</accession>
<dbReference type="Gene3D" id="2.40.10.500">
    <property type="match status" value="1"/>
</dbReference>
<dbReference type="EMBL" id="CACVKT020006208">
    <property type="protein sequence ID" value="CAC5400536.1"/>
    <property type="molecule type" value="Genomic_DNA"/>
</dbReference>
<dbReference type="PANTHER" id="PTHR47197">
    <property type="entry name" value="PROTEIN NIRF"/>
    <property type="match status" value="1"/>
</dbReference>
<dbReference type="InterPro" id="IPR010620">
    <property type="entry name" value="SBBP_repeat"/>
</dbReference>
<dbReference type="SUPFAM" id="SSF101898">
    <property type="entry name" value="NHL repeat"/>
    <property type="match status" value="1"/>
</dbReference>
<dbReference type="InterPro" id="IPR015943">
    <property type="entry name" value="WD40/YVTN_repeat-like_dom_sf"/>
</dbReference>
<keyword evidence="2" id="KW-1185">Reference proteome</keyword>
<name>A0A6J8CY84_MYTCO</name>
<dbReference type="Proteomes" id="UP000507470">
    <property type="component" value="Unassembled WGS sequence"/>
</dbReference>
<protein>
    <recommendedName>
        <fullName evidence="3">TRIM2_3</fullName>
    </recommendedName>
</protein>
<dbReference type="OrthoDB" id="6133705at2759"/>
<reference evidence="1 2" key="1">
    <citation type="submission" date="2020-06" db="EMBL/GenBank/DDBJ databases">
        <authorList>
            <person name="Li R."/>
            <person name="Bekaert M."/>
        </authorList>
    </citation>
    <scope>NUCLEOTIDE SEQUENCE [LARGE SCALE GENOMIC DNA]</scope>
    <source>
        <strain evidence="2">wild</strain>
    </source>
</reference>